<reference evidence="2 3" key="1">
    <citation type="submission" date="2024-01" db="EMBL/GenBank/DDBJ databases">
        <title>The genomes of 5 underutilized Papilionoideae crops provide insights into root nodulation and disease resistanc.</title>
        <authorList>
            <person name="Jiang F."/>
        </authorList>
    </citation>
    <scope>NUCLEOTIDE SEQUENCE [LARGE SCALE GENOMIC DNA]</scope>
    <source>
        <strain evidence="2">LVBAO_FW01</strain>
        <tissue evidence="2">Leaves</tissue>
    </source>
</reference>
<sequence length="133" mass="15033">MVSSVVKSFWVLAFLAMCVLSLCHDQNPVPKMAAEDCEVDLRGFEIECMYYMHKGMPYMLLNPNDRCCKVIKEANIPCCCNNLSRKLVYPPGYTIEDMLDWGKVLHCFNNCGRPLPAEYKCGTFTVPPGPPSK</sequence>
<dbReference type="Proteomes" id="UP001367508">
    <property type="component" value="Unassembled WGS sequence"/>
</dbReference>
<dbReference type="PANTHER" id="PTHR33286">
    <property type="entry name" value="BIFUNCTIONAL INHIBITOR/LIPID-TRANSFER PROTEIN/SEED STORAGE 2S ALBUMIN SUPERFAMILY PROTEIN"/>
    <property type="match status" value="1"/>
</dbReference>
<accession>A0AAN9KT43</accession>
<dbReference type="Gene3D" id="1.10.110.10">
    <property type="entry name" value="Plant lipid-transfer and hydrophobic proteins"/>
    <property type="match status" value="1"/>
</dbReference>
<evidence type="ECO:0000256" key="1">
    <source>
        <dbReference type="SAM" id="SignalP"/>
    </source>
</evidence>
<organism evidence="2 3">
    <name type="scientific">Canavalia gladiata</name>
    <name type="common">Sword bean</name>
    <name type="synonym">Dolichos gladiatus</name>
    <dbReference type="NCBI Taxonomy" id="3824"/>
    <lineage>
        <taxon>Eukaryota</taxon>
        <taxon>Viridiplantae</taxon>
        <taxon>Streptophyta</taxon>
        <taxon>Embryophyta</taxon>
        <taxon>Tracheophyta</taxon>
        <taxon>Spermatophyta</taxon>
        <taxon>Magnoliopsida</taxon>
        <taxon>eudicotyledons</taxon>
        <taxon>Gunneridae</taxon>
        <taxon>Pentapetalae</taxon>
        <taxon>rosids</taxon>
        <taxon>fabids</taxon>
        <taxon>Fabales</taxon>
        <taxon>Fabaceae</taxon>
        <taxon>Papilionoideae</taxon>
        <taxon>50 kb inversion clade</taxon>
        <taxon>NPAAA clade</taxon>
        <taxon>indigoferoid/millettioid clade</taxon>
        <taxon>Phaseoleae</taxon>
        <taxon>Canavalia</taxon>
    </lineage>
</organism>
<keyword evidence="1" id="KW-0732">Signal</keyword>
<evidence type="ECO:0000313" key="3">
    <source>
        <dbReference type="Proteomes" id="UP001367508"/>
    </source>
</evidence>
<dbReference type="InterPro" id="IPR036312">
    <property type="entry name" value="Bifun_inhib/LTP/seed_sf"/>
</dbReference>
<name>A0AAN9KT43_CANGL</name>
<feature type="signal peptide" evidence="1">
    <location>
        <begin position="1"/>
        <end position="25"/>
    </location>
</feature>
<dbReference type="AlphaFoldDB" id="A0AAN9KT43"/>
<dbReference type="EMBL" id="JAYMYQ010000006">
    <property type="protein sequence ID" value="KAK7323445.1"/>
    <property type="molecule type" value="Genomic_DNA"/>
</dbReference>
<evidence type="ECO:0008006" key="4">
    <source>
        <dbReference type="Google" id="ProtNLM"/>
    </source>
</evidence>
<feature type="chain" id="PRO_5042963520" description="Bifunctional inhibitor/plant lipid transfer protein/seed storage helical domain-containing protein" evidence="1">
    <location>
        <begin position="26"/>
        <end position="133"/>
    </location>
</feature>
<comment type="caution">
    <text evidence="2">The sequence shown here is derived from an EMBL/GenBank/DDBJ whole genome shotgun (WGS) entry which is preliminary data.</text>
</comment>
<proteinExistence type="predicted"/>
<gene>
    <name evidence="2" type="ORF">VNO77_26918</name>
</gene>
<evidence type="ECO:0000313" key="2">
    <source>
        <dbReference type="EMBL" id="KAK7323445.1"/>
    </source>
</evidence>
<dbReference type="PANTHER" id="PTHR33286:SF1">
    <property type="entry name" value="OS01G0800600 PROTEIN"/>
    <property type="match status" value="1"/>
</dbReference>
<keyword evidence="3" id="KW-1185">Reference proteome</keyword>
<protein>
    <recommendedName>
        <fullName evidence="4">Bifunctional inhibitor/plant lipid transfer protein/seed storage helical domain-containing protein</fullName>
    </recommendedName>
</protein>